<keyword evidence="2" id="KW-0716">Sensory transduction</keyword>
<evidence type="ECO:0000259" key="10">
    <source>
        <dbReference type="PROSITE" id="PS50262"/>
    </source>
</evidence>
<dbReference type="GO" id="GO:0004930">
    <property type="term" value="F:G protein-coupled receptor activity"/>
    <property type="evidence" value="ECO:0007669"/>
    <property type="project" value="UniProtKB-KW"/>
</dbReference>
<evidence type="ECO:0000256" key="7">
    <source>
        <dbReference type="ARBA" id="ARBA00023136"/>
    </source>
</evidence>
<evidence type="ECO:0000256" key="5">
    <source>
        <dbReference type="ARBA" id="ARBA00022989"/>
    </source>
</evidence>
<gene>
    <name evidence="11" type="ORF">H671_3g11101</name>
</gene>
<keyword evidence="6" id="KW-0297">G-protein coupled receptor</keyword>
<evidence type="ECO:0000313" key="11">
    <source>
        <dbReference type="EMBL" id="ERE77398.1"/>
    </source>
</evidence>
<evidence type="ECO:0000256" key="2">
    <source>
        <dbReference type="ARBA" id="ARBA00022606"/>
    </source>
</evidence>
<keyword evidence="5" id="KW-1133">Transmembrane helix</keyword>
<sequence>IALTENFELMYLTYSEEVFHKPMYIFLALLSFTDVLMCTSTLPNTLCILWLNLKEIDFKACLAQMFFVHTFTGMESGVLMLMALDRYVAICYPLRYATILTNVIKKIDMVSWHE</sequence>
<evidence type="ECO:0000313" key="12">
    <source>
        <dbReference type="Proteomes" id="UP000030759"/>
    </source>
</evidence>
<dbReference type="PANTHER" id="PTHR26450">
    <property type="entry name" value="OLFACTORY RECEPTOR 56B1-RELATED"/>
    <property type="match status" value="1"/>
</dbReference>
<evidence type="ECO:0000256" key="4">
    <source>
        <dbReference type="ARBA" id="ARBA00022725"/>
    </source>
</evidence>
<keyword evidence="4" id="KW-0552">Olfaction</keyword>
<dbReference type="EMBL" id="KE673424">
    <property type="protein sequence ID" value="ERE77398.1"/>
    <property type="molecule type" value="Genomic_DNA"/>
</dbReference>
<feature type="non-terminal residue" evidence="11">
    <location>
        <position position="1"/>
    </location>
</feature>
<dbReference type="InterPro" id="IPR017452">
    <property type="entry name" value="GPCR_Rhodpsn_7TM"/>
</dbReference>
<evidence type="ECO:0000256" key="1">
    <source>
        <dbReference type="ARBA" id="ARBA00004141"/>
    </source>
</evidence>
<dbReference type="Proteomes" id="UP000030759">
    <property type="component" value="Unassembled WGS sequence"/>
</dbReference>
<dbReference type="SUPFAM" id="SSF81321">
    <property type="entry name" value="Family A G protein-coupled receptor-like"/>
    <property type="match status" value="1"/>
</dbReference>
<dbReference type="Gene3D" id="1.20.1070.10">
    <property type="entry name" value="Rhodopsin 7-helix transmembrane proteins"/>
    <property type="match status" value="1"/>
</dbReference>
<evidence type="ECO:0000256" key="8">
    <source>
        <dbReference type="ARBA" id="ARBA00023170"/>
    </source>
</evidence>
<feature type="domain" description="G-protein coupled receptors family 1 profile" evidence="10">
    <location>
        <begin position="5"/>
        <end position="114"/>
    </location>
</feature>
<dbReference type="Pfam" id="PF13853">
    <property type="entry name" value="7tm_4"/>
    <property type="match status" value="1"/>
</dbReference>
<comment type="subcellular location">
    <subcellularLocation>
        <location evidence="1">Membrane</location>
        <topology evidence="1">Multi-pass membrane protein</topology>
    </subcellularLocation>
</comment>
<reference evidence="12" key="1">
    <citation type="journal article" date="2013" name="Nat. Biotechnol.">
        <title>Chinese hamster genome sequenced from sorted chromosomes.</title>
        <authorList>
            <person name="Brinkrolf K."/>
            <person name="Rupp O."/>
            <person name="Laux H."/>
            <person name="Kollin F."/>
            <person name="Ernst W."/>
            <person name="Linke B."/>
            <person name="Kofler R."/>
            <person name="Romand S."/>
            <person name="Hesse F."/>
            <person name="Budach W.E."/>
            <person name="Galosy S."/>
            <person name="Muller D."/>
            <person name="Noll T."/>
            <person name="Wienberg J."/>
            <person name="Jostock T."/>
            <person name="Leonard M."/>
            <person name="Grillari J."/>
            <person name="Tauch A."/>
            <person name="Goesmann A."/>
            <person name="Helk B."/>
            <person name="Mott J.E."/>
            <person name="Puhler A."/>
            <person name="Borth N."/>
        </authorList>
    </citation>
    <scope>NUCLEOTIDE SEQUENCE [LARGE SCALE GENOMIC DNA]</scope>
    <source>
        <strain evidence="12">17A/GY</strain>
    </source>
</reference>
<evidence type="ECO:0000256" key="3">
    <source>
        <dbReference type="ARBA" id="ARBA00022692"/>
    </source>
</evidence>
<evidence type="ECO:0000256" key="9">
    <source>
        <dbReference type="ARBA" id="ARBA00023224"/>
    </source>
</evidence>
<organism evidence="11 12">
    <name type="scientific">Cricetulus griseus</name>
    <name type="common">Chinese hamster</name>
    <name type="synonym">Cricetulus barabensis griseus</name>
    <dbReference type="NCBI Taxonomy" id="10029"/>
    <lineage>
        <taxon>Eukaryota</taxon>
        <taxon>Metazoa</taxon>
        <taxon>Chordata</taxon>
        <taxon>Craniata</taxon>
        <taxon>Vertebrata</taxon>
        <taxon>Euteleostomi</taxon>
        <taxon>Mammalia</taxon>
        <taxon>Eutheria</taxon>
        <taxon>Euarchontoglires</taxon>
        <taxon>Glires</taxon>
        <taxon>Rodentia</taxon>
        <taxon>Myomorpha</taxon>
        <taxon>Muroidea</taxon>
        <taxon>Cricetidae</taxon>
        <taxon>Cricetinae</taxon>
        <taxon>Cricetulus</taxon>
    </lineage>
</organism>
<keyword evidence="3" id="KW-0812">Transmembrane</keyword>
<dbReference type="PANTHER" id="PTHR26450:SF145">
    <property type="entry name" value="OLFACTORY RECEPTOR 52N1"/>
    <property type="match status" value="1"/>
</dbReference>
<dbReference type="PROSITE" id="PS00237">
    <property type="entry name" value="G_PROTEIN_RECEP_F1_1"/>
    <property type="match status" value="1"/>
</dbReference>
<accession>A0A061ID02</accession>
<dbReference type="InterPro" id="IPR050402">
    <property type="entry name" value="OR51/52/56-like"/>
</dbReference>
<protein>
    <submittedName>
        <fullName evidence="11">Olfactory receptor 52N2-like protein</fullName>
    </submittedName>
</protein>
<dbReference type="InterPro" id="IPR000725">
    <property type="entry name" value="Olfact_rcpt"/>
</dbReference>
<dbReference type="AlphaFoldDB" id="A0A061ID02"/>
<evidence type="ECO:0000256" key="6">
    <source>
        <dbReference type="ARBA" id="ARBA00023040"/>
    </source>
</evidence>
<proteinExistence type="predicted"/>
<name>A0A061ID02_CRIGR</name>
<dbReference type="GO" id="GO:0004984">
    <property type="term" value="F:olfactory receptor activity"/>
    <property type="evidence" value="ECO:0007669"/>
    <property type="project" value="InterPro"/>
</dbReference>
<keyword evidence="9" id="KW-0807">Transducer</keyword>
<dbReference type="InterPro" id="IPR000276">
    <property type="entry name" value="GPCR_Rhodpsn"/>
</dbReference>
<keyword evidence="8 11" id="KW-0675">Receptor</keyword>
<keyword evidence="7" id="KW-0472">Membrane</keyword>
<dbReference type="GO" id="GO:0005886">
    <property type="term" value="C:plasma membrane"/>
    <property type="evidence" value="ECO:0007669"/>
    <property type="project" value="TreeGrafter"/>
</dbReference>
<dbReference type="PROSITE" id="PS50262">
    <property type="entry name" value="G_PROTEIN_RECEP_F1_2"/>
    <property type="match status" value="1"/>
</dbReference>